<evidence type="ECO:0000313" key="7">
    <source>
        <dbReference type="Proteomes" id="UP000826234"/>
    </source>
</evidence>
<accession>A0ABQ7TEE3</accession>
<evidence type="ECO:0000256" key="1">
    <source>
        <dbReference type="ARBA" id="ARBA00007174"/>
    </source>
</evidence>
<dbReference type="EC" id="1.8.4.14" evidence="2"/>
<dbReference type="PROSITE" id="PS51790">
    <property type="entry name" value="MSRB"/>
    <property type="match status" value="1"/>
</dbReference>
<keyword evidence="3" id="KW-0560">Oxidoreductase</keyword>
<name>A0ABQ7TEE3_PHRPL</name>
<keyword evidence="7" id="KW-1185">Reference proteome</keyword>
<dbReference type="EMBL" id="JAIPUX010000521">
    <property type="protein sequence ID" value="KAH0627518.1"/>
    <property type="molecule type" value="Genomic_DNA"/>
</dbReference>
<comment type="caution">
    <text evidence="6">The sequence shown here is derived from an EMBL/GenBank/DDBJ whole genome shotgun (WGS) entry which is preliminary data.</text>
</comment>
<feature type="domain" description="MsrB" evidence="5">
    <location>
        <begin position="1"/>
        <end position="64"/>
    </location>
</feature>
<dbReference type="Gene3D" id="2.170.150.20">
    <property type="entry name" value="Peptide methionine sulfoxide reductase"/>
    <property type="match status" value="1"/>
</dbReference>
<dbReference type="PANTHER" id="PTHR10173">
    <property type="entry name" value="METHIONINE SULFOXIDE REDUCTASE"/>
    <property type="match status" value="1"/>
</dbReference>
<comment type="similarity">
    <text evidence="1">Belongs to the MsrB Met sulfoxide reductase family.</text>
</comment>
<evidence type="ECO:0000256" key="3">
    <source>
        <dbReference type="ARBA" id="ARBA00023002"/>
    </source>
</evidence>
<dbReference type="InterPro" id="IPR028427">
    <property type="entry name" value="Met_Sox_Rdtase_MsrB"/>
</dbReference>
<sequence>MFTNMEARMDEFWKQILKHKTGAAFKSVYLLQCDAHLGHVFSDGPKPSGQRFCINSVSLTFKPNSSQ</sequence>
<dbReference type="Pfam" id="PF01641">
    <property type="entry name" value="SelR"/>
    <property type="match status" value="1"/>
</dbReference>
<evidence type="ECO:0000256" key="2">
    <source>
        <dbReference type="ARBA" id="ARBA00012498"/>
    </source>
</evidence>
<dbReference type="PANTHER" id="PTHR10173:SF37">
    <property type="entry name" value="METHIONINE-R-SULFOXIDE REDUCTASE B2, MITOCHONDRIAL"/>
    <property type="match status" value="1"/>
</dbReference>
<organism evidence="6 7">
    <name type="scientific">Phrynosoma platyrhinos</name>
    <name type="common">Desert horned lizard</name>
    <dbReference type="NCBI Taxonomy" id="52577"/>
    <lineage>
        <taxon>Eukaryota</taxon>
        <taxon>Metazoa</taxon>
        <taxon>Chordata</taxon>
        <taxon>Craniata</taxon>
        <taxon>Vertebrata</taxon>
        <taxon>Euteleostomi</taxon>
        <taxon>Lepidosauria</taxon>
        <taxon>Squamata</taxon>
        <taxon>Bifurcata</taxon>
        <taxon>Unidentata</taxon>
        <taxon>Episquamata</taxon>
        <taxon>Toxicofera</taxon>
        <taxon>Iguania</taxon>
        <taxon>Phrynosomatidae</taxon>
        <taxon>Phrynosomatinae</taxon>
        <taxon>Phrynosoma</taxon>
    </lineage>
</organism>
<evidence type="ECO:0000259" key="5">
    <source>
        <dbReference type="PROSITE" id="PS51790"/>
    </source>
</evidence>
<evidence type="ECO:0000313" key="6">
    <source>
        <dbReference type="EMBL" id="KAH0627518.1"/>
    </source>
</evidence>
<dbReference type="Proteomes" id="UP000826234">
    <property type="component" value="Unassembled WGS sequence"/>
</dbReference>
<proteinExistence type="inferred from homology"/>
<comment type="catalytic activity">
    <reaction evidence="4">
        <text>[thioredoxin]-disulfide + L-methionine + H2O = L-methionine (R)-S-oxide + [thioredoxin]-dithiol</text>
        <dbReference type="Rhea" id="RHEA:21260"/>
        <dbReference type="Rhea" id="RHEA-COMP:10698"/>
        <dbReference type="Rhea" id="RHEA-COMP:10700"/>
        <dbReference type="ChEBI" id="CHEBI:15377"/>
        <dbReference type="ChEBI" id="CHEBI:29950"/>
        <dbReference type="ChEBI" id="CHEBI:50058"/>
        <dbReference type="ChEBI" id="CHEBI:57844"/>
        <dbReference type="ChEBI" id="CHEBI:58773"/>
        <dbReference type="EC" id="1.8.4.14"/>
    </reaction>
</comment>
<dbReference type="SUPFAM" id="SSF51316">
    <property type="entry name" value="Mss4-like"/>
    <property type="match status" value="1"/>
</dbReference>
<evidence type="ECO:0000256" key="4">
    <source>
        <dbReference type="ARBA" id="ARBA00049261"/>
    </source>
</evidence>
<protein>
    <recommendedName>
        <fullName evidence="2">L-methionine (R)-S-oxide reductase</fullName>
        <ecNumber evidence="2">1.8.4.14</ecNumber>
    </recommendedName>
</protein>
<gene>
    <name evidence="6" type="ORF">JD844_003307</name>
</gene>
<reference evidence="6 7" key="1">
    <citation type="journal article" date="2022" name="Gigascience">
        <title>A chromosome-level genome assembly and annotation of the desert horned lizard, Phrynosoma platyrhinos, provides insight into chromosomal rearrangements among reptiles.</title>
        <authorList>
            <person name="Koochekian N."/>
            <person name="Ascanio A."/>
            <person name="Farleigh K."/>
            <person name="Card D.C."/>
            <person name="Schield D.R."/>
            <person name="Castoe T.A."/>
            <person name="Jezkova T."/>
        </authorList>
    </citation>
    <scope>NUCLEOTIDE SEQUENCE [LARGE SCALE GENOMIC DNA]</scope>
    <source>
        <strain evidence="6">NK-2021</strain>
    </source>
</reference>
<dbReference type="InterPro" id="IPR002579">
    <property type="entry name" value="Met_Sox_Rdtase_MsrB_dom"/>
</dbReference>
<dbReference type="InterPro" id="IPR011057">
    <property type="entry name" value="Mss4-like_sf"/>
</dbReference>